<feature type="region of interest" description="Disordered" evidence="2">
    <location>
        <begin position="305"/>
        <end position="419"/>
    </location>
</feature>
<feature type="region of interest" description="Disordered" evidence="2">
    <location>
        <begin position="441"/>
        <end position="494"/>
    </location>
</feature>
<evidence type="ECO:0000313" key="4">
    <source>
        <dbReference type="EMBL" id="GFY67726.1"/>
    </source>
</evidence>
<dbReference type="PROSITE" id="PS50157">
    <property type="entry name" value="ZINC_FINGER_C2H2_2"/>
    <property type="match status" value="1"/>
</dbReference>
<evidence type="ECO:0000259" key="3">
    <source>
        <dbReference type="PROSITE" id="PS50157"/>
    </source>
</evidence>
<dbReference type="Pfam" id="PF15961">
    <property type="entry name" value="DUF4764"/>
    <property type="match status" value="2"/>
</dbReference>
<protein>
    <submittedName>
        <fullName evidence="4">Zinc finger protein 839</fullName>
    </submittedName>
</protein>
<dbReference type="PANTHER" id="PTHR16116:SF5">
    <property type="entry name" value="ZINC FINGER PROTEIN 839"/>
    <property type="match status" value="1"/>
</dbReference>
<reference evidence="4" key="1">
    <citation type="submission" date="2020-08" db="EMBL/GenBank/DDBJ databases">
        <title>Multicomponent nature underlies the extraordinary mechanical properties of spider dragline silk.</title>
        <authorList>
            <person name="Kono N."/>
            <person name="Nakamura H."/>
            <person name="Mori M."/>
            <person name="Yoshida Y."/>
            <person name="Ohtoshi R."/>
            <person name="Malay A.D."/>
            <person name="Moran D.A.P."/>
            <person name="Tomita M."/>
            <person name="Numata K."/>
            <person name="Arakawa K."/>
        </authorList>
    </citation>
    <scope>NUCLEOTIDE SEQUENCE</scope>
</reference>
<gene>
    <name evidence="4" type="primary">ZNF839</name>
    <name evidence="4" type="ORF">TNIN_120121</name>
</gene>
<evidence type="ECO:0000256" key="2">
    <source>
        <dbReference type="SAM" id="MobiDB-lite"/>
    </source>
</evidence>
<dbReference type="GO" id="GO:0008270">
    <property type="term" value="F:zinc ion binding"/>
    <property type="evidence" value="ECO:0007669"/>
    <property type="project" value="UniProtKB-KW"/>
</dbReference>
<dbReference type="InterPro" id="IPR013087">
    <property type="entry name" value="Znf_C2H2_type"/>
</dbReference>
<dbReference type="EMBL" id="BMAV01016708">
    <property type="protein sequence ID" value="GFY67726.1"/>
    <property type="molecule type" value="Genomic_DNA"/>
</dbReference>
<feature type="compositionally biased region" description="Basic residues" evidence="2">
    <location>
        <begin position="349"/>
        <end position="358"/>
    </location>
</feature>
<dbReference type="AlphaFoldDB" id="A0A8X6YAU2"/>
<accession>A0A8X6YAU2</accession>
<keyword evidence="5" id="KW-1185">Reference proteome</keyword>
<feature type="compositionally biased region" description="Basic and acidic residues" evidence="2">
    <location>
        <begin position="327"/>
        <end position="348"/>
    </location>
</feature>
<dbReference type="InterPro" id="IPR039946">
    <property type="entry name" value="ZN839"/>
</dbReference>
<sequence length="1037" mass="114979">MAEELSQQTLMVNKHVPIVDGSGGELTIELEDKDITSSDLPPRVVNETDDYDQSTFETTSSNIVQENIHPLSDHSYIHTTKSLNVDTPVGEIKAQILNSVENSVITTQDISKNLLQNLQFDSDKQISDSSDVPLKSISLPEDDHQITVTNDILSFTSVDDTCNENLYVNETVNSNNSLIISETPVSSSGSSIHTTSVLPSSTISTSNSLGLNNLKLLARKTNAPLGSVENPIQITHKGNTYETTQCLTQAQLQQISYVLQSQKANKIHNGGKSILYDPSTNTRIVCRVVHPSELQGNNLKLQNSDLVSKPNTLRRTSTSFKGKGRWRKTDEDDKANSHLSREEREEKKKQRPRTRSGRISKPPSYMVKDYKRIHHLDFDEDTYDSDGGYSDYHVSDEEAEKSQSKEEALPPGVTTSKQRNFACQKCSKAYIGKGGLSRHYRLHPDHGNMPEGEDISTQDENSSSSLASSVLSSSGNPTNNQHSTNSLPQTTVKFGNENQPEKVSQILSLTNSQAHSLMERRKSRLREVLKSCSDEELIDSVLPILAQKVSLWDFFLRKCDEKSDGLRIFEMLKEFEKFLIEMQRISHAYLSPASFEDHRKTIINISSKQIAEALSLERGAYFIKDSLIDASNITLENNTLNNIHPHLPDEIIQPHAKRKRIDQSVEDLSNRLPDQILSDVHESGSLELPLSDVTFTGNSDFQRQDNHHILNSTLSASDSQNDLASSKSLFDLNSSTNVTPSSLSSGCLSAVNSSKSLKANVFFSPNGSAQLHNLQMQKVQLLGSKSQPQVLIKNGDRMSINGFTLSPDLNLSNLPLSKPVYLNNTQMDIACNDLKAKTTFQTLNLGTNIDVLNHEHQQTIGMCNNQINLAEISHDNQIVDVQHNTVTEDVSKSIVNCLTMADVPNSTAVISESEIQNCLPAEISSNQTVLEETREFEITPTEIISEATKTSEASQVLRHFVLPDGQVIGVWSQMDSSEKSLNEQLVQNCLPGNLIIVQNPDGTLQVPNNQNLTLETLQTFVSVDTGQTTQTFTTVHM</sequence>
<evidence type="ECO:0000256" key="1">
    <source>
        <dbReference type="PROSITE-ProRule" id="PRU00042"/>
    </source>
</evidence>
<dbReference type="PANTHER" id="PTHR16116">
    <property type="entry name" value="ZINC FINGER PROTEIN 839"/>
    <property type="match status" value="1"/>
</dbReference>
<organism evidence="4 5">
    <name type="scientific">Trichonephila inaurata madagascariensis</name>
    <dbReference type="NCBI Taxonomy" id="2747483"/>
    <lineage>
        <taxon>Eukaryota</taxon>
        <taxon>Metazoa</taxon>
        <taxon>Ecdysozoa</taxon>
        <taxon>Arthropoda</taxon>
        <taxon>Chelicerata</taxon>
        <taxon>Arachnida</taxon>
        <taxon>Araneae</taxon>
        <taxon>Araneomorphae</taxon>
        <taxon>Entelegynae</taxon>
        <taxon>Araneoidea</taxon>
        <taxon>Nephilidae</taxon>
        <taxon>Trichonephila</taxon>
        <taxon>Trichonephila inaurata</taxon>
    </lineage>
</organism>
<proteinExistence type="predicted"/>
<name>A0A8X6YAU2_9ARAC</name>
<dbReference type="PROSITE" id="PS00028">
    <property type="entry name" value="ZINC_FINGER_C2H2_1"/>
    <property type="match status" value="1"/>
</dbReference>
<comment type="caution">
    <text evidence="4">The sequence shown here is derived from an EMBL/GenBank/DDBJ whole genome shotgun (WGS) entry which is preliminary data.</text>
</comment>
<keyword evidence="1" id="KW-0862">Zinc</keyword>
<dbReference type="InterPro" id="IPR031885">
    <property type="entry name" value="DUF4764"/>
</dbReference>
<keyword evidence="1" id="KW-0479">Metal-binding</keyword>
<feature type="compositionally biased region" description="Low complexity" evidence="2">
    <location>
        <begin position="462"/>
        <end position="474"/>
    </location>
</feature>
<feature type="compositionally biased region" description="Polar residues" evidence="2">
    <location>
        <begin position="475"/>
        <end position="494"/>
    </location>
</feature>
<feature type="compositionally biased region" description="Basic and acidic residues" evidence="2">
    <location>
        <begin position="393"/>
        <end position="408"/>
    </location>
</feature>
<dbReference type="OrthoDB" id="5981545at2759"/>
<keyword evidence="1" id="KW-0863">Zinc-finger</keyword>
<feature type="domain" description="C2H2-type" evidence="3">
    <location>
        <begin position="421"/>
        <end position="448"/>
    </location>
</feature>
<feature type="compositionally biased region" description="Polar residues" evidence="2">
    <location>
        <begin position="305"/>
        <end position="320"/>
    </location>
</feature>
<dbReference type="Gene3D" id="3.30.160.60">
    <property type="entry name" value="Classic Zinc Finger"/>
    <property type="match status" value="1"/>
</dbReference>
<evidence type="ECO:0000313" key="5">
    <source>
        <dbReference type="Proteomes" id="UP000886998"/>
    </source>
</evidence>
<dbReference type="Proteomes" id="UP000886998">
    <property type="component" value="Unassembled WGS sequence"/>
</dbReference>